<proteinExistence type="predicted"/>
<keyword evidence="3" id="KW-1185">Reference proteome</keyword>
<reference evidence="2 3" key="1">
    <citation type="submission" date="2017-04" db="EMBL/GenBank/DDBJ databases">
        <authorList>
            <person name="Afonso C.L."/>
            <person name="Miller P.J."/>
            <person name="Scott M.A."/>
            <person name="Spackman E."/>
            <person name="Goraichik I."/>
            <person name="Dimitrov K.M."/>
            <person name="Suarez D.L."/>
            <person name="Swayne D.E."/>
        </authorList>
    </citation>
    <scope>NUCLEOTIDE SEQUENCE [LARGE SCALE GENOMIC DNA]</scope>
    <source>
        <strain evidence="2 3">LMG26642</strain>
    </source>
</reference>
<dbReference type="OrthoDB" id="3010377at2"/>
<dbReference type="EMBL" id="FXBJ01000002">
    <property type="protein sequence ID" value="SMH27281.1"/>
    <property type="molecule type" value="Genomic_DNA"/>
</dbReference>
<feature type="transmembrane region" description="Helical" evidence="1">
    <location>
        <begin position="12"/>
        <end position="38"/>
    </location>
</feature>
<feature type="transmembrane region" description="Helical" evidence="1">
    <location>
        <begin position="88"/>
        <end position="108"/>
    </location>
</feature>
<organism evidence="2 3">
    <name type="scientific">Carnobacterium iners</name>
    <dbReference type="NCBI Taxonomy" id="1073423"/>
    <lineage>
        <taxon>Bacteria</taxon>
        <taxon>Bacillati</taxon>
        <taxon>Bacillota</taxon>
        <taxon>Bacilli</taxon>
        <taxon>Lactobacillales</taxon>
        <taxon>Carnobacteriaceae</taxon>
        <taxon>Carnobacterium</taxon>
    </lineage>
</organism>
<evidence type="ECO:0000313" key="3">
    <source>
        <dbReference type="Proteomes" id="UP000193435"/>
    </source>
</evidence>
<keyword evidence="1" id="KW-0812">Transmembrane</keyword>
<evidence type="ECO:0000313" key="2">
    <source>
        <dbReference type="EMBL" id="SMH27281.1"/>
    </source>
</evidence>
<dbReference type="AlphaFoldDB" id="A0A1X7MSH0"/>
<dbReference type="Proteomes" id="UP000193435">
    <property type="component" value="Unassembled WGS sequence"/>
</dbReference>
<name>A0A1X7MSH0_9LACT</name>
<sequence>MNKKNSDALIIITHLSYILLSFVIAIYTPFYVGALLIFTHWLHEKFVGDCILTVLQRKYGFANKEEDFFHYLFRKLTIPVDAKITIKIHYLIKTIILIIVLIKFYLFVR</sequence>
<accession>A0A1X7MSH0</accession>
<dbReference type="RefSeq" id="WP_085558866.1">
    <property type="nucleotide sequence ID" value="NZ_FOAH01000070.1"/>
</dbReference>
<keyword evidence="1" id="KW-1133">Transmembrane helix</keyword>
<gene>
    <name evidence="2" type="ORF">SAMN04488700_0581</name>
</gene>
<keyword evidence="1" id="KW-0472">Membrane</keyword>
<evidence type="ECO:0000256" key="1">
    <source>
        <dbReference type="SAM" id="Phobius"/>
    </source>
</evidence>
<protein>
    <submittedName>
        <fullName evidence="2">Uncharacterized protein</fullName>
    </submittedName>
</protein>